<protein>
    <recommendedName>
        <fullName evidence="12">Bidirectional sugar transporter SWEET4</fullName>
    </recommendedName>
</protein>
<dbReference type="Gene3D" id="1.20.1280.290">
    <property type="match status" value="1"/>
</dbReference>
<dbReference type="InterPro" id="IPR004316">
    <property type="entry name" value="SWEET_rpt"/>
</dbReference>
<feature type="transmembrane region" description="Helical" evidence="9">
    <location>
        <begin position="93"/>
        <end position="115"/>
    </location>
</feature>
<organism evidence="10 11">
    <name type="scientific">Penstemon davidsonii</name>
    <dbReference type="NCBI Taxonomy" id="160366"/>
    <lineage>
        <taxon>Eukaryota</taxon>
        <taxon>Viridiplantae</taxon>
        <taxon>Streptophyta</taxon>
        <taxon>Embryophyta</taxon>
        <taxon>Tracheophyta</taxon>
        <taxon>Spermatophyta</taxon>
        <taxon>Magnoliopsida</taxon>
        <taxon>eudicotyledons</taxon>
        <taxon>Gunneridae</taxon>
        <taxon>Pentapetalae</taxon>
        <taxon>asterids</taxon>
        <taxon>lamiids</taxon>
        <taxon>Lamiales</taxon>
        <taxon>Plantaginaceae</taxon>
        <taxon>Cheloneae</taxon>
        <taxon>Penstemon</taxon>
    </lineage>
</organism>
<dbReference type="PANTHER" id="PTHR10791:SF130">
    <property type="entry name" value="BIDIRECTIONAL SUGAR TRANSPORTER SWEET6-RELATED"/>
    <property type="match status" value="1"/>
</dbReference>
<gene>
    <name evidence="10" type="ORF">RD792_005016</name>
</gene>
<evidence type="ECO:0000256" key="6">
    <source>
        <dbReference type="ARBA" id="ARBA00022737"/>
    </source>
</evidence>
<keyword evidence="11" id="KW-1185">Reference proteome</keyword>
<comment type="caution">
    <text evidence="10">The sequence shown here is derived from an EMBL/GenBank/DDBJ whole genome shotgun (WGS) entry which is preliminary data.</text>
</comment>
<evidence type="ECO:0000313" key="11">
    <source>
        <dbReference type="Proteomes" id="UP001291926"/>
    </source>
</evidence>
<dbReference type="PANTHER" id="PTHR10791">
    <property type="entry name" value="RAG1-ACTIVATING PROTEIN 1"/>
    <property type="match status" value="1"/>
</dbReference>
<evidence type="ECO:0000256" key="5">
    <source>
        <dbReference type="ARBA" id="ARBA00022692"/>
    </source>
</evidence>
<evidence type="ECO:0000256" key="3">
    <source>
        <dbReference type="ARBA" id="ARBA00022448"/>
    </source>
</evidence>
<comment type="subcellular location">
    <subcellularLocation>
        <location evidence="1">Endomembrane system</location>
        <topology evidence="1">Multi-pass membrane protein</topology>
    </subcellularLocation>
</comment>
<feature type="transmembrane region" description="Helical" evidence="9">
    <location>
        <begin position="65"/>
        <end position="87"/>
    </location>
</feature>
<dbReference type="Proteomes" id="UP001291926">
    <property type="component" value="Unassembled WGS sequence"/>
</dbReference>
<evidence type="ECO:0008006" key="12">
    <source>
        <dbReference type="Google" id="ProtNLM"/>
    </source>
</evidence>
<evidence type="ECO:0000256" key="4">
    <source>
        <dbReference type="ARBA" id="ARBA00022597"/>
    </source>
</evidence>
<evidence type="ECO:0000256" key="2">
    <source>
        <dbReference type="ARBA" id="ARBA00007809"/>
    </source>
</evidence>
<proteinExistence type="inferred from homology"/>
<dbReference type="Pfam" id="PF03083">
    <property type="entry name" value="MtN3_slv"/>
    <property type="match status" value="1"/>
</dbReference>
<evidence type="ECO:0000256" key="1">
    <source>
        <dbReference type="ARBA" id="ARBA00004127"/>
    </source>
</evidence>
<keyword evidence="5 9" id="KW-0812">Transmembrane</keyword>
<evidence type="ECO:0000256" key="8">
    <source>
        <dbReference type="ARBA" id="ARBA00023136"/>
    </source>
</evidence>
<reference evidence="10 11" key="1">
    <citation type="journal article" date="2023" name="bioRxiv">
        <title>Genome report: Whole genome sequence and annotation of Penstemon davidsonii.</title>
        <authorList>
            <person name="Ostevik K.L."/>
            <person name="Alabady M."/>
            <person name="Zhang M."/>
            <person name="Rausher M.D."/>
        </authorList>
    </citation>
    <scope>NUCLEOTIDE SEQUENCE [LARGE SCALE GENOMIC DNA]</scope>
    <source>
        <strain evidence="10">DNT005</strain>
        <tissue evidence="10">Whole leaf</tissue>
    </source>
</reference>
<keyword evidence="7 9" id="KW-1133">Transmembrane helix</keyword>
<keyword evidence="8 9" id="KW-0472">Membrane</keyword>
<evidence type="ECO:0000256" key="9">
    <source>
        <dbReference type="SAM" id="Phobius"/>
    </source>
</evidence>
<keyword evidence="4" id="KW-0762">Sugar transport</keyword>
<dbReference type="EMBL" id="JAYDYQ010001088">
    <property type="protein sequence ID" value="KAK4489221.1"/>
    <property type="molecule type" value="Genomic_DNA"/>
</dbReference>
<feature type="transmembrane region" description="Helical" evidence="9">
    <location>
        <begin position="35"/>
        <end position="58"/>
    </location>
</feature>
<keyword evidence="3" id="KW-0813">Transport</keyword>
<evidence type="ECO:0000256" key="7">
    <source>
        <dbReference type="ARBA" id="ARBA00022989"/>
    </source>
</evidence>
<dbReference type="InterPro" id="IPR047664">
    <property type="entry name" value="SWEET"/>
</dbReference>
<comment type="similarity">
    <text evidence="2">Belongs to the SWEET sugar transporter family.</text>
</comment>
<name>A0ABR0DK45_9LAMI</name>
<evidence type="ECO:0000313" key="10">
    <source>
        <dbReference type="EMBL" id="KAK4489221.1"/>
    </source>
</evidence>
<accession>A0ABR0DK45</accession>
<keyword evidence="6" id="KW-0677">Repeat</keyword>
<sequence>MRLVAVVVAECMLLSVLAVLVLTLAHTTKLRSAVVGSICIAGNIMMYAAPLAVMKLVIKTRSVEYMPFLLSLFAFLNGVLWTTYALIRFDPFMLAPNGVGTLFTLVQLVLYATFYRSTKRIMAERKAQGEVGLAEKSNPGTNNVGHV</sequence>